<sequence>MNTLKIEKLVFGGQGLSKLDNKVVFVWNALPGEEVEYKIIKDKKDYLEAVATKIIQASPERVEAEEAEFLSTSPWQIVSYKTENKWKKEITEETYKKLGGEIFAELDIPLVSDKLDKNYRNKMEFSFTELEDNTKSLAFFERGGRRTFAVHGSILAEEVINETAQYILDWVNENDISLRSLKSLIIRSNGQGQAIVALFIKDRLTFEEYPKLKNNLLGFQVYYSTHKSPASVPTALLYTTGQDYLLSDIYKTKLKFGLLSFFQIHIPVFKACLEQIQKHIPKNSSILDFYSGVGSIGLPLAKNCKDLTLVDNNEEAIDYALENIKLNKLKNTEAFCETAEKITELITSDKILIVDPPRAGMHDKVVDKILEVLPPKIIYLSCNISTQARDVKKLAEKYKITDATIYNFFPKTPHIEGLLVLELK</sequence>
<dbReference type="Proteomes" id="UP000230852">
    <property type="component" value="Unassembled WGS sequence"/>
</dbReference>
<protein>
    <submittedName>
        <fullName evidence="7">23S rRNA (Uracil(1939)-C(5))-methyltransferase RlmD</fullName>
    </submittedName>
</protein>
<evidence type="ECO:0000259" key="6">
    <source>
        <dbReference type="PROSITE" id="PS50926"/>
    </source>
</evidence>
<dbReference type="SUPFAM" id="SSF53335">
    <property type="entry name" value="S-adenosyl-L-methionine-dependent methyltransferases"/>
    <property type="match status" value="1"/>
</dbReference>
<dbReference type="PROSITE" id="PS51687">
    <property type="entry name" value="SAM_MT_RNA_M5U"/>
    <property type="match status" value="1"/>
</dbReference>
<feature type="active site" evidence="5">
    <location>
        <position position="382"/>
    </location>
</feature>
<dbReference type="SUPFAM" id="SSF50249">
    <property type="entry name" value="Nucleic acid-binding proteins"/>
    <property type="match status" value="1"/>
</dbReference>
<dbReference type="AlphaFoldDB" id="A0A2H0TXH9"/>
<dbReference type="Pfam" id="PF05958">
    <property type="entry name" value="tRNA_U5-meth_tr"/>
    <property type="match status" value="1"/>
</dbReference>
<evidence type="ECO:0000256" key="4">
    <source>
        <dbReference type="PROSITE-ProRule" id="PRU01024"/>
    </source>
</evidence>
<evidence type="ECO:0000256" key="2">
    <source>
        <dbReference type="ARBA" id="ARBA00022679"/>
    </source>
</evidence>
<dbReference type="CDD" id="cd02440">
    <property type="entry name" value="AdoMet_MTases"/>
    <property type="match status" value="1"/>
</dbReference>
<feature type="binding site" evidence="4">
    <location>
        <position position="263"/>
    </location>
    <ligand>
        <name>S-adenosyl-L-methionine</name>
        <dbReference type="ChEBI" id="CHEBI:59789"/>
    </ligand>
</feature>
<evidence type="ECO:0000256" key="3">
    <source>
        <dbReference type="ARBA" id="ARBA00022691"/>
    </source>
</evidence>
<dbReference type="InterPro" id="IPR002792">
    <property type="entry name" value="TRAM_dom"/>
</dbReference>
<dbReference type="PANTHER" id="PTHR11061:SF30">
    <property type="entry name" value="TRNA (URACIL(54)-C(5))-METHYLTRANSFERASE"/>
    <property type="match status" value="1"/>
</dbReference>
<evidence type="ECO:0000256" key="5">
    <source>
        <dbReference type="PROSITE-ProRule" id="PRU10015"/>
    </source>
</evidence>
<dbReference type="EMBL" id="PFBU01000084">
    <property type="protein sequence ID" value="PIR77928.1"/>
    <property type="molecule type" value="Genomic_DNA"/>
</dbReference>
<dbReference type="PROSITE" id="PS01230">
    <property type="entry name" value="TRMA_1"/>
    <property type="match status" value="1"/>
</dbReference>
<proteinExistence type="inferred from homology"/>
<keyword evidence="3 4" id="KW-0949">S-adenosyl-L-methionine</keyword>
<evidence type="ECO:0000256" key="1">
    <source>
        <dbReference type="ARBA" id="ARBA00022603"/>
    </source>
</evidence>
<dbReference type="Pfam" id="PF01938">
    <property type="entry name" value="TRAM"/>
    <property type="match status" value="1"/>
</dbReference>
<keyword evidence="2 4" id="KW-0808">Transferase</keyword>
<evidence type="ECO:0000313" key="8">
    <source>
        <dbReference type="Proteomes" id="UP000230852"/>
    </source>
</evidence>
<reference evidence="8" key="1">
    <citation type="submission" date="2017-09" db="EMBL/GenBank/DDBJ databases">
        <title>Depth-based differentiation of microbial function through sediment-hosted aquifers and enrichment of novel symbionts in the deep terrestrial subsurface.</title>
        <authorList>
            <person name="Probst A.J."/>
            <person name="Ladd B."/>
            <person name="Jarett J.K."/>
            <person name="Geller-Mcgrath D.E."/>
            <person name="Sieber C.M.K."/>
            <person name="Emerson J.B."/>
            <person name="Anantharaman K."/>
            <person name="Thomas B.C."/>
            <person name="Malmstrom R."/>
            <person name="Stieglmeier M."/>
            <person name="Klingl A."/>
            <person name="Woyke T."/>
            <person name="Ryan C.M."/>
            <person name="Banfield J.F."/>
        </authorList>
    </citation>
    <scope>NUCLEOTIDE SEQUENCE [LARGE SCALE GENOMIC DNA]</scope>
</reference>
<feature type="binding site" evidence="4">
    <location>
        <position position="355"/>
    </location>
    <ligand>
        <name>S-adenosyl-L-methionine</name>
        <dbReference type="ChEBI" id="CHEBI:59789"/>
    </ligand>
</feature>
<dbReference type="GO" id="GO:0070475">
    <property type="term" value="P:rRNA base methylation"/>
    <property type="evidence" value="ECO:0007669"/>
    <property type="project" value="TreeGrafter"/>
</dbReference>
<dbReference type="GO" id="GO:0070041">
    <property type="term" value="F:rRNA (uridine-C5-)-methyltransferase activity"/>
    <property type="evidence" value="ECO:0007669"/>
    <property type="project" value="TreeGrafter"/>
</dbReference>
<dbReference type="Gene3D" id="2.40.50.1070">
    <property type="match status" value="1"/>
</dbReference>
<dbReference type="InterPro" id="IPR030390">
    <property type="entry name" value="MeTrfase_TrmA_AS"/>
</dbReference>
<dbReference type="InterPro" id="IPR010280">
    <property type="entry name" value="U5_MeTrfase_fam"/>
</dbReference>
<dbReference type="PANTHER" id="PTHR11061">
    <property type="entry name" value="RNA M5U METHYLTRANSFERASE"/>
    <property type="match status" value="1"/>
</dbReference>
<accession>A0A2H0TXH9</accession>
<keyword evidence="1 4" id="KW-0489">Methyltransferase</keyword>
<gene>
    <name evidence="7" type="ORF">COU28_04435</name>
</gene>
<dbReference type="InterPro" id="IPR029063">
    <property type="entry name" value="SAM-dependent_MTases_sf"/>
</dbReference>
<feature type="binding site" evidence="4">
    <location>
        <position position="311"/>
    </location>
    <ligand>
        <name>S-adenosyl-L-methionine</name>
        <dbReference type="ChEBI" id="CHEBI:59789"/>
    </ligand>
</feature>
<dbReference type="Gene3D" id="3.40.50.150">
    <property type="entry name" value="Vaccinia Virus protein VP39"/>
    <property type="match status" value="1"/>
</dbReference>
<name>A0A2H0TXH9_9BACT</name>
<dbReference type="InterPro" id="IPR012340">
    <property type="entry name" value="NA-bd_OB-fold"/>
</dbReference>
<feature type="domain" description="TRAM" evidence="6">
    <location>
        <begin position="1"/>
        <end position="53"/>
    </location>
</feature>
<comment type="similarity">
    <text evidence="4">Belongs to the class I-like SAM-binding methyltransferase superfamily. RNA M5U methyltransferase family.</text>
</comment>
<dbReference type="NCBIfam" id="TIGR00479">
    <property type="entry name" value="rumA"/>
    <property type="match status" value="1"/>
</dbReference>
<feature type="active site" description="Nucleophile" evidence="4">
    <location>
        <position position="382"/>
    </location>
</feature>
<dbReference type="PROSITE" id="PS50926">
    <property type="entry name" value="TRAM"/>
    <property type="match status" value="1"/>
</dbReference>
<dbReference type="Gene3D" id="2.40.50.140">
    <property type="entry name" value="Nucleic acid-binding proteins"/>
    <property type="match status" value="1"/>
</dbReference>
<comment type="caution">
    <text evidence="7">The sequence shown here is derived from an EMBL/GenBank/DDBJ whole genome shotgun (WGS) entry which is preliminary data.</text>
</comment>
<feature type="binding site" evidence="4">
    <location>
        <position position="290"/>
    </location>
    <ligand>
        <name>S-adenosyl-L-methionine</name>
        <dbReference type="ChEBI" id="CHEBI:59789"/>
    </ligand>
</feature>
<evidence type="ECO:0000313" key="7">
    <source>
        <dbReference type="EMBL" id="PIR77928.1"/>
    </source>
</evidence>
<organism evidence="7 8">
    <name type="scientific">Candidatus Magasanikbacteria bacterium CG10_big_fil_rev_8_21_14_0_10_36_16</name>
    <dbReference type="NCBI Taxonomy" id="1974645"/>
    <lineage>
        <taxon>Bacteria</taxon>
        <taxon>Candidatus Magasanikiibacteriota</taxon>
    </lineage>
</organism>